<evidence type="ECO:0000256" key="2">
    <source>
        <dbReference type="SAM" id="Phobius"/>
    </source>
</evidence>
<dbReference type="CDD" id="cd05936">
    <property type="entry name" value="FC-FACS_FadD_like"/>
    <property type="match status" value="1"/>
</dbReference>
<evidence type="ECO:0000313" key="6">
    <source>
        <dbReference type="Proteomes" id="UP000552700"/>
    </source>
</evidence>
<evidence type="ECO:0000256" key="1">
    <source>
        <dbReference type="SAM" id="MobiDB-lite"/>
    </source>
</evidence>
<dbReference type="SUPFAM" id="SSF56801">
    <property type="entry name" value="Acetyl-CoA synthetase-like"/>
    <property type="match status" value="1"/>
</dbReference>
<accession>A0A841J6F5</accession>
<dbReference type="InterPro" id="IPR042099">
    <property type="entry name" value="ANL_N_sf"/>
</dbReference>
<dbReference type="EC" id="6.2.1.3" evidence="5"/>
<feature type="domain" description="AMP-binding enzyme C-terminal" evidence="4">
    <location>
        <begin position="464"/>
        <end position="538"/>
    </location>
</feature>
<dbReference type="Pfam" id="PF00501">
    <property type="entry name" value="AMP-binding"/>
    <property type="match status" value="1"/>
</dbReference>
<dbReference type="InterPro" id="IPR000873">
    <property type="entry name" value="AMP-dep_synth/lig_dom"/>
</dbReference>
<feature type="transmembrane region" description="Helical" evidence="2">
    <location>
        <begin position="82"/>
        <end position="104"/>
    </location>
</feature>
<evidence type="ECO:0000259" key="3">
    <source>
        <dbReference type="Pfam" id="PF00501"/>
    </source>
</evidence>
<protein>
    <submittedName>
        <fullName evidence="5">Long-chain acyl-CoA synthetase</fullName>
        <ecNumber evidence="5">6.2.1.3</ecNumber>
    </submittedName>
</protein>
<feature type="domain" description="AMP-dependent synthetase/ligase" evidence="3">
    <location>
        <begin position="27"/>
        <end position="413"/>
    </location>
</feature>
<keyword evidence="2" id="KW-0812">Transmembrane</keyword>
<dbReference type="InterPro" id="IPR020845">
    <property type="entry name" value="AMP-binding_CS"/>
</dbReference>
<name>A0A841J6F5_9SPHN</name>
<dbReference type="InterPro" id="IPR050237">
    <property type="entry name" value="ATP-dep_AMP-bd_enzyme"/>
</dbReference>
<sequence length="547" mass="59868">MSRSERSAPVSDPREPGEPRLLPDLLAQSARRSPESVALDFMGRSMSYAGLAARVERVARALQDLGLAPGDRMCLCLPNTSYFVILYFAVLRAGGIVVAMNPLYTEREMGHVLADSGARLLAVPDDRDIHAKASAAAGAAGVRRIIVCPIAAALPPIKGIAYRFLARRSILRVPNDEFHLPYRMLERATGRPADRARDPGDVAVLQYTGGTTGVPKGAMLTHASLIANALQMRDHDRGLPSTPERVIGVLPMFHVFALTTVLNYSILTGAEIVLLPRFELDSFLKTMARTRPHRLFAVPTLIGKLNEHIGPHTPGFKRLRCCISGGAPLPPEMLAQFERHTGIVLSEGYGLSEASPIVASNSLTEKGRVGSVGRPFPRTTIELRDLDDLSRTVPAGAAGEVWVSGPQVMRGYWNRPEESAEVLRDGFLRTGDVGRFDADGFLFLVDRIKDLILCGGYNVYPRVIEDALYEHEDVLEVTVIGVPDPYRGEAPKAFVRKRPGSAATADDLRAFLTSRISKIEMPRDIEFRDELPKTLIGKLSKKELRGD</sequence>
<comment type="caution">
    <text evidence="5">The sequence shown here is derived from an EMBL/GenBank/DDBJ whole genome shotgun (WGS) entry which is preliminary data.</text>
</comment>
<proteinExistence type="predicted"/>
<dbReference type="GO" id="GO:0004467">
    <property type="term" value="F:long-chain fatty acid-CoA ligase activity"/>
    <property type="evidence" value="ECO:0007669"/>
    <property type="project" value="UniProtKB-EC"/>
</dbReference>
<dbReference type="EMBL" id="JACIJP010000002">
    <property type="protein sequence ID" value="MBB6123791.1"/>
    <property type="molecule type" value="Genomic_DNA"/>
</dbReference>
<keyword evidence="2" id="KW-1133">Transmembrane helix</keyword>
<dbReference type="AlphaFoldDB" id="A0A841J6F5"/>
<dbReference type="PANTHER" id="PTHR43767">
    <property type="entry name" value="LONG-CHAIN-FATTY-ACID--COA LIGASE"/>
    <property type="match status" value="1"/>
</dbReference>
<keyword evidence="6" id="KW-1185">Reference proteome</keyword>
<dbReference type="RefSeq" id="WP_184079238.1">
    <property type="nucleotide sequence ID" value="NZ_JACIJP010000002.1"/>
</dbReference>
<dbReference type="PROSITE" id="PS00455">
    <property type="entry name" value="AMP_BINDING"/>
    <property type="match status" value="1"/>
</dbReference>
<evidence type="ECO:0000313" key="5">
    <source>
        <dbReference type="EMBL" id="MBB6123791.1"/>
    </source>
</evidence>
<dbReference type="InterPro" id="IPR025110">
    <property type="entry name" value="AMP-bd_C"/>
</dbReference>
<dbReference type="Proteomes" id="UP000552700">
    <property type="component" value="Unassembled WGS sequence"/>
</dbReference>
<feature type="compositionally biased region" description="Basic and acidic residues" evidence="1">
    <location>
        <begin position="1"/>
        <end position="18"/>
    </location>
</feature>
<dbReference type="Gene3D" id="3.40.50.12780">
    <property type="entry name" value="N-terminal domain of ligase-like"/>
    <property type="match status" value="1"/>
</dbReference>
<keyword evidence="5" id="KW-0436">Ligase</keyword>
<gene>
    <name evidence="5" type="ORF">FHS92_001520</name>
</gene>
<keyword evidence="2" id="KW-0472">Membrane</keyword>
<evidence type="ECO:0000259" key="4">
    <source>
        <dbReference type="Pfam" id="PF13193"/>
    </source>
</evidence>
<organism evidence="5 6">
    <name type="scientific">Sphingobium subterraneum</name>
    <dbReference type="NCBI Taxonomy" id="627688"/>
    <lineage>
        <taxon>Bacteria</taxon>
        <taxon>Pseudomonadati</taxon>
        <taxon>Pseudomonadota</taxon>
        <taxon>Alphaproteobacteria</taxon>
        <taxon>Sphingomonadales</taxon>
        <taxon>Sphingomonadaceae</taxon>
        <taxon>Sphingobium</taxon>
    </lineage>
</organism>
<dbReference type="Gene3D" id="3.30.300.30">
    <property type="match status" value="1"/>
</dbReference>
<reference evidence="5 6" key="1">
    <citation type="submission" date="2020-08" db="EMBL/GenBank/DDBJ databases">
        <title>Genomic Encyclopedia of Type Strains, Phase IV (KMG-IV): sequencing the most valuable type-strain genomes for metagenomic binning, comparative biology and taxonomic classification.</title>
        <authorList>
            <person name="Goeker M."/>
        </authorList>
    </citation>
    <scope>NUCLEOTIDE SEQUENCE [LARGE SCALE GENOMIC DNA]</scope>
    <source>
        <strain evidence="5 6">DSM 102255</strain>
    </source>
</reference>
<dbReference type="InterPro" id="IPR045851">
    <property type="entry name" value="AMP-bd_C_sf"/>
</dbReference>
<dbReference type="Pfam" id="PF13193">
    <property type="entry name" value="AMP-binding_C"/>
    <property type="match status" value="1"/>
</dbReference>
<dbReference type="PANTHER" id="PTHR43767:SF1">
    <property type="entry name" value="NONRIBOSOMAL PEPTIDE SYNTHASE PES1 (EUROFUNG)-RELATED"/>
    <property type="match status" value="1"/>
</dbReference>
<feature type="region of interest" description="Disordered" evidence="1">
    <location>
        <begin position="1"/>
        <end position="21"/>
    </location>
</feature>